<dbReference type="Proteomes" id="UP001497497">
    <property type="component" value="Unassembled WGS sequence"/>
</dbReference>
<keyword evidence="4 5" id="KW-0472">Membrane</keyword>
<reference evidence="6 7" key="1">
    <citation type="submission" date="2024-04" db="EMBL/GenBank/DDBJ databases">
        <authorList>
            <consortium name="Genoscope - CEA"/>
            <person name="William W."/>
        </authorList>
    </citation>
    <scope>NUCLEOTIDE SEQUENCE [LARGE SCALE GENOMIC DNA]</scope>
</reference>
<comment type="subcellular location">
    <subcellularLocation>
        <location evidence="1">Membrane</location>
        <topology evidence="1">Multi-pass membrane protein</topology>
    </subcellularLocation>
</comment>
<keyword evidence="7" id="KW-1185">Reference proteome</keyword>
<organism evidence="6 7">
    <name type="scientific">Lymnaea stagnalis</name>
    <name type="common">Great pond snail</name>
    <name type="synonym">Helix stagnalis</name>
    <dbReference type="NCBI Taxonomy" id="6523"/>
    <lineage>
        <taxon>Eukaryota</taxon>
        <taxon>Metazoa</taxon>
        <taxon>Spiralia</taxon>
        <taxon>Lophotrochozoa</taxon>
        <taxon>Mollusca</taxon>
        <taxon>Gastropoda</taxon>
        <taxon>Heterobranchia</taxon>
        <taxon>Euthyneura</taxon>
        <taxon>Panpulmonata</taxon>
        <taxon>Hygrophila</taxon>
        <taxon>Lymnaeoidea</taxon>
        <taxon>Lymnaeidae</taxon>
        <taxon>Lymnaea</taxon>
    </lineage>
</organism>
<protein>
    <submittedName>
        <fullName evidence="6">Uncharacterized protein</fullName>
    </submittedName>
</protein>
<dbReference type="AlphaFoldDB" id="A0AAV2HQX7"/>
<sequence>MSVHGGDNYPSLVFVTTIWLSVVLHIVGVATPEWSSYHTPQLSATYGLWGYCVNGKCGEYRYAGKLPPPMEYSLKVCEVFAVLGLLASFLGLAMATVALLLPMMGKPKSAMFPVISLLSCVATFIFILIATIVWRVKMNNIFIVDFQIGYSFILSIIGGIMICMGGVLFYLANRGVSHNYIPIV</sequence>
<evidence type="ECO:0000256" key="4">
    <source>
        <dbReference type="ARBA" id="ARBA00023136"/>
    </source>
</evidence>
<dbReference type="PANTHER" id="PTHR10671:SF108">
    <property type="entry name" value="CLAUDIN FAMILY PROTEIN-RELATED"/>
    <property type="match status" value="1"/>
</dbReference>
<accession>A0AAV2HQX7</accession>
<feature type="transmembrane region" description="Helical" evidence="5">
    <location>
        <begin position="12"/>
        <end position="30"/>
    </location>
</feature>
<dbReference type="Gene3D" id="1.20.140.150">
    <property type="match status" value="1"/>
</dbReference>
<dbReference type="PANTHER" id="PTHR10671">
    <property type="entry name" value="EPITHELIAL MEMBRANE PROTEIN-RELATED"/>
    <property type="match status" value="1"/>
</dbReference>
<evidence type="ECO:0000256" key="1">
    <source>
        <dbReference type="ARBA" id="ARBA00004141"/>
    </source>
</evidence>
<dbReference type="InterPro" id="IPR004031">
    <property type="entry name" value="PMP22/EMP/MP20/Claudin"/>
</dbReference>
<evidence type="ECO:0000313" key="6">
    <source>
        <dbReference type="EMBL" id="CAL1536319.1"/>
    </source>
</evidence>
<evidence type="ECO:0000313" key="7">
    <source>
        <dbReference type="Proteomes" id="UP001497497"/>
    </source>
</evidence>
<dbReference type="Pfam" id="PF00822">
    <property type="entry name" value="PMP22_Claudin"/>
    <property type="match status" value="1"/>
</dbReference>
<keyword evidence="2 5" id="KW-0812">Transmembrane</keyword>
<feature type="transmembrane region" description="Helical" evidence="5">
    <location>
        <begin position="79"/>
        <end position="102"/>
    </location>
</feature>
<comment type="caution">
    <text evidence="6">The sequence shown here is derived from an EMBL/GenBank/DDBJ whole genome shotgun (WGS) entry which is preliminary data.</text>
</comment>
<dbReference type="EMBL" id="CAXITT010000226">
    <property type="protein sequence ID" value="CAL1536319.1"/>
    <property type="molecule type" value="Genomic_DNA"/>
</dbReference>
<dbReference type="GO" id="GO:0005886">
    <property type="term" value="C:plasma membrane"/>
    <property type="evidence" value="ECO:0007669"/>
    <property type="project" value="TreeGrafter"/>
</dbReference>
<feature type="transmembrane region" description="Helical" evidence="5">
    <location>
        <begin position="148"/>
        <end position="171"/>
    </location>
</feature>
<proteinExistence type="predicted"/>
<feature type="transmembrane region" description="Helical" evidence="5">
    <location>
        <begin position="114"/>
        <end position="136"/>
    </location>
</feature>
<evidence type="ECO:0000256" key="3">
    <source>
        <dbReference type="ARBA" id="ARBA00022989"/>
    </source>
</evidence>
<keyword evidence="3 5" id="KW-1133">Transmembrane helix</keyword>
<gene>
    <name evidence="6" type="ORF">GSLYS_00010232001</name>
</gene>
<dbReference type="InterPro" id="IPR050579">
    <property type="entry name" value="PMP-22/EMP/MP20-like"/>
</dbReference>
<evidence type="ECO:0000256" key="5">
    <source>
        <dbReference type="SAM" id="Phobius"/>
    </source>
</evidence>
<name>A0AAV2HQX7_LYMST</name>
<evidence type="ECO:0000256" key="2">
    <source>
        <dbReference type="ARBA" id="ARBA00022692"/>
    </source>
</evidence>